<evidence type="ECO:0000313" key="1">
    <source>
        <dbReference type="EMBL" id="KAK3064946.1"/>
    </source>
</evidence>
<gene>
    <name evidence="1" type="ORF">LTS18_001549</name>
</gene>
<protein>
    <submittedName>
        <fullName evidence="1">Uncharacterized protein</fullName>
    </submittedName>
</protein>
<dbReference type="EMBL" id="JAWDJW010006391">
    <property type="protein sequence ID" value="KAK3064946.1"/>
    <property type="molecule type" value="Genomic_DNA"/>
</dbReference>
<evidence type="ECO:0000313" key="2">
    <source>
        <dbReference type="Proteomes" id="UP001186974"/>
    </source>
</evidence>
<organism evidence="1 2">
    <name type="scientific">Coniosporium uncinatum</name>
    <dbReference type="NCBI Taxonomy" id="93489"/>
    <lineage>
        <taxon>Eukaryota</taxon>
        <taxon>Fungi</taxon>
        <taxon>Dikarya</taxon>
        <taxon>Ascomycota</taxon>
        <taxon>Pezizomycotina</taxon>
        <taxon>Dothideomycetes</taxon>
        <taxon>Dothideomycetes incertae sedis</taxon>
        <taxon>Coniosporium</taxon>
    </lineage>
</organism>
<reference evidence="1" key="1">
    <citation type="submission" date="2024-09" db="EMBL/GenBank/DDBJ databases">
        <title>Black Yeasts Isolated from many extreme environments.</title>
        <authorList>
            <person name="Coleine C."/>
            <person name="Stajich J.E."/>
            <person name="Selbmann L."/>
        </authorList>
    </citation>
    <scope>NUCLEOTIDE SEQUENCE</scope>
    <source>
        <strain evidence="1">CCFEE 5737</strain>
    </source>
</reference>
<comment type="caution">
    <text evidence="1">The sequence shown here is derived from an EMBL/GenBank/DDBJ whole genome shotgun (WGS) entry which is preliminary data.</text>
</comment>
<accession>A0ACC3DC30</accession>
<proteinExistence type="predicted"/>
<name>A0ACC3DC30_9PEZI</name>
<keyword evidence="2" id="KW-1185">Reference proteome</keyword>
<dbReference type="Proteomes" id="UP001186974">
    <property type="component" value="Unassembled WGS sequence"/>
</dbReference>
<sequence>MVKLIMMFAITFFAVLFSNTLAHALPGEQAARQRRGPPNTNIVPIIWEGKVDDDGPLVNISGNSLHDIHNKIIKTNSAFTSWHRNNSRPADISIDAVNLYNYHINCFQPNCPLVQLYRVTQGEEYLAGITGMCYLQPGATYYASNCGRVSCSWDTAIYFCQQSNTRMQAVPCSVLGTDYAFSIDRRCRLDDLVQGEKFNDDDGFSVWVGADRC</sequence>